<sequence length="298" mass="28828">SLSLDDGTTTLSATEINVLDGITAGTASGNKALIVDTNKDISSLRNITASGTVTASDFMGSFSGDGTGITGVSATELGILMGETPLIFEGPVADPHETKIAVTNPTADRVLTLPDVSGTFLTTGNKTAIDTVGTVTDGVWQGAAVADTYVADDLTISGGIINGTVIGAVTPATGGFTSVTASGAVTGGSITDGTATLTSGALAGATTITGSGLATVGSLDVDDVLVDGTTIGHTDDTDLMTLSNGTVTVAGTVAATTLTGDGSGITGVSASSIKSDDITSGDGAVTITTSTGAINLTP</sequence>
<accession>A0A382TUF5</accession>
<reference evidence="1" key="1">
    <citation type="submission" date="2018-05" db="EMBL/GenBank/DDBJ databases">
        <authorList>
            <person name="Lanie J.A."/>
            <person name="Ng W.-L."/>
            <person name="Kazmierczak K.M."/>
            <person name="Andrzejewski T.M."/>
            <person name="Davidsen T.M."/>
            <person name="Wayne K.J."/>
            <person name="Tettelin H."/>
            <person name="Glass J.I."/>
            <person name="Rusch D."/>
            <person name="Podicherti R."/>
            <person name="Tsui H.-C.T."/>
            <person name="Winkler M.E."/>
        </authorList>
    </citation>
    <scope>NUCLEOTIDE SEQUENCE</scope>
</reference>
<evidence type="ECO:0000313" key="1">
    <source>
        <dbReference type="EMBL" id="SVD25689.1"/>
    </source>
</evidence>
<protein>
    <submittedName>
        <fullName evidence="1">Uncharacterized protein</fullName>
    </submittedName>
</protein>
<proteinExistence type="predicted"/>
<dbReference type="EMBL" id="UINC01139256">
    <property type="protein sequence ID" value="SVD25689.1"/>
    <property type="molecule type" value="Genomic_DNA"/>
</dbReference>
<feature type="non-terminal residue" evidence="1">
    <location>
        <position position="298"/>
    </location>
</feature>
<name>A0A382TUF5_9ZZZZ</name>
<feature type="non-terminal residue" evidence="1">
    <location>
        <position position="1"/>
    </location>
</feature>
<dbReference type="AlphaFoldDB" id="A0A382TUF5"/>
<organism evidence="1">
    <name type="scientific">marine metagenome</name>
    <dbReference type="NCBI Taxonomy" id="408172"/>
    <lineage>
        <taxon>unclassified sequences</taxon>
        <taxon>metagenomes</taxon>
        <taxon>ecological metagenomes</taxon>
    </lineage>
</organism>
<gene>
    <name evidence="1" type="ORF">METZ01_LOCUS378543</name>
</gene>